<protein>
    <recommendedName>
        <fullName evidence="1">F-box domain-containing protein</fullName>
    </recommendedName>
</protein>
<sequence>MAAFHSLPSELLLPILTPLPESSLVRCASVNRNWNAFATPLLYRRVAVYRWQRYAKTRAVSLMQTLAQRTEVARWVKRIDVLDFYDGFENELRQEEEQDAVFQCCAQGLANCVNLESCTWQVHNALTSQILIALASLPRLQRLEINAHPGTYEPADLIRVRQIRALRLTMPDKAAIDVLLRWLTAMCVEGTDEERGTEIGLHELKIICQSTNYYIGSKQLTKLAPYLTQLKSLHLRDCPNADHIGVYTILRGCSFRMEDLCLERISPDFDLKELATGLKLPRLKSLTLTLPAPPSPPQVFFDAILELTAESPLTALSLSLSANHSLYAYGPAPSDCEFSASFVRSLARRHAQTLREIVIIRLPTPLEAVEVLAAYCPKLEVLIIPGEEFDWPRLGEAISAKSLPFLRKLHMSFPIDPLIRLITTHELIPLSRLRDLAETCSSTLKHIGEFHEVYEVVRRWDRETDTTSVVLEQRTVIPEGYRTGLLEAYRTMWP</sequence>
<evidence type="ECO:0000259" key="1">
    <source>
        <dbReference type="PROSITE" id="PS50181"/>
    </source>
</evidence>
<dbReference type="InterPro" id="IPR032675">
    <property type="entry name" value="LRR_dom_sf"/>
</dbReference>
<feature type="domain" description="F-box" evidence="1">
    <location>
        <begin position="1"/>
        <end position="46"/>
    </location>
</feature>
<dbReference type="STRING" id="1858805.M5G614"/>
<evidence type="ECO:0000313" key="2">
    <source>
        <dbReference type="EMBL" id="EJU01257.1"/>
    </source>
</evidence>
<name>M5G614_DACPD</name>
<dbReference type="EMBL" id="JH795864">
    <property type="protein sequence ID" value="EJU01257.1"/>
    <property type="molecule type" value="Genomic_DNA"/>
</dbReference>
<dbReference type="OMA" id="NDWIRRF"/>
<dbReference type="HOGENOM" id="CLU_017901_0_0_1"/>
<dbReference type="Gene3D" id="1.20.1280.50">
    <property type="match status" value="1"/>
</dbReference>
<reference evidence="2 3" key="1">
    <citation type="journal article" date="2012" name="Science">
        <title>The Paleozoic origin of enzymatic lignin decomposition reconstructed from 31 fungal genomes.</title>
        <authorList>
            <person name="Floudas D."/>
            <person name="Binder M."/>
            <person name="Riley R."/>
            <person name="Barry K."/>
            <person name="Blanchette R.A."/>
            <person name="Henrissat B."/>
            <person name="Martinez A.T."/>
            <person name="Otillar R."/>
            <person name="Spatafora J.W."/>
            <person name="Yadav J.S."/>
            <person name="Aerts A."/>
            <person name="Benoit I."/>
            <person name="Boyd A."/>
            <person name="Carlson A."/>
            <person name="Copeland A."/>
            <person name="Coutinho P.M."/>
            <person name="de Vries R.P."/>
            <person name="Ferreira P."/>
            <person name="Findley K."/>
            <person name="Foster B."/>
            <person name="Gaskell J."/>
            <person name="Glotzer D."/>
            <person name="Gorecki P."/>
            <person name="Heitman J."/>
            <person name="Hesse C."/>
            <person name="Hori C."/>
            <person name="Igarashi K."/>
            <person name="Jurgens J.A."/>
            <person name="Kallen N."/>
            <person name="Kersten P."/>
            <person name="Kohler A."/>
            <person name="Kuees U."/>
            <person name="Kumar T.K.A."/>
            <person name="Kuo A."/>
            <person name="LaButti K."/>
            <person name="Larrondo L.F."/>
            <person name="Lindquist E."/>
            <person name="Ling A."/>
            <person name="Lombard V."/>
            <person name="Lucas S."/>
            <person name="Lundell T."/>
            <person name="Martin R."/>
            <person name="McLaughlin D.J."/>
            <person name="Morgenstern I."/>
            <person name="Morin E."/>
            <person name="Murat C."/>
            <person name="Nagy L.G."/>
            <person name="Nolan M."/>
            <person name="Ohm R.A."/>
            <person name="Patyshakuliyeva A."/>
            <person name="Rokas A."/>
            <person name="Ruiz-Duenas F.J."/>
            <person name="Sabat G."/>
            <person name="Salamov A."/>
            <person name="Samejima M."/>
            <person name="Schmutz J."/>
            <person name="Slot J.C."/>
            <person name="St John F."/>
            <person name="Stenlid J."/>
            <person name="Sun H."/>
            <person name="Sun S."/>
            <person name="Syed K."/>
            <person name="Tsang A."/>
            <person name="Wiebenga A."/>
            <person name="Young D."/>
            <person name="Pisabarro A."/>
            <person name="Eastwood D.C."/>
            <person name="Martin F."/>
            <person name="Cullen D."/>
            <person name="Grigoriev I.V."/>
            <person name="Hibbett D.S."/>
        </authorList>
    </citation>
    <scope>NUCLEOTIDE SEQUENCE [LARGE SCALE GENOMIC DNA]</scope>
    <source>
        <strain evidence="2 3">DJM-731 SS1</strain>
    </source>
</reference>
<keyword evidence="3" id="KW-1185">Reference proteome</keyword>
<dbReference type="InterPro" id="IPR036047">
    <property type="entry name" value="F-box-like_dom_sf"/>
</dbReference>
<dbReference type="Pfam" id="PF12937">
    <property type="entry name" value="F-box-like"/>
    <property type="match status" value="1"/>
</dbReference>
<organism evidence="2 3">
    <name type="scientific">Dacryopinax primogenitus (strain DJM 731)</name>
    <name type="common">Brown rot fungus</name>
    <dbReference type="NCBI Taxonomy" id="1858805"/>
    <lineage>
        <taxon>Eukaryota</taxon>
        <taxon>Fungi</taxon>
        <taxon>Dikarya</taxon>
        <taxon>Basidiomycota</taxon>
        <taxon>Agaricomycotina</taxon>
        <taxon>Dacrymycetes</taxon>
        <taxon>Dacrymycetales</taxon>
        <taxon>Dacrymycetaceae</taxon>
        <taxon>Dacryopinax</taxon>
    </lineage>
</organism>
<accession>M5G614</accession>
<dbReference type="Proteomes" id="UP000030653">
    <property type="component" value="Unassembled WGS sequence"/>
</dbReference>
<gene>
    <name evidence="2" type="ORF">DACRYDRAFT_116467</name>
</gene>
<dbReference type="AlphaFoldDB" id="M5G614"/>
<proteinExistence type="predicted"/>
<dbReference type="PROSITE" id="PS50181">
    <property type="entry name" value="FBOX"/>
    <property type="match status" value="1"/>
</dbReference>
<dbReference type="OrthoDB" id="2585512at2759"/>
<dbReference type="SUPFAM" id="SSF52047">
    <property type="entry name" value="RNI-like"/>
    <property type="match status" value="1"/>
</dbReference>
<evidence type="ECO:0000313" key="3">
    <source>
        <dbReference type="Proteomes" id="UP000030653"/>
    </source>
</evidence>
<dbReference type="RefSeq" id="XP_040628154.1">
    <property type="nucleotide sequence ID" value="XM_040770209.1"/>
</dbReference>
<dbReference type="Gene3D" id="3.80.10.10">
    <property type="entry name" value="Ribonuclease Inhibitor"/>
    <property type="match status" value="1"/>
</dbReference>
<dbReference type="GeneID" id="63685271"/>
<dbReference type="InterPro" id="IPR001810">
    <property type="entry name" value="F-box_dom"/>
</dbReference>
<dbReference type="SUPFAM" id="SSF81383">
    <property type="entry name" value="F-box domain"/>
    <property type="match status" value="1"/>
</dbReference>